<dbReference type="Gene3D" id="2.170.270.10">
    <property type="entry name" value="SET domain"/>
    <property type="match status" value="1"/>
</dbReference>
<dbReference type="OrthoDB" id="5984008at2759"/>
<dbReference type="Proteomes" id="UP000799536">
    <property type="component" value="Unassembled WGS sequence"/>
</dbReference>
<dbReference type="InterPro" id="IPR053201">
    <property type="entry name" value="Flavunoidine_N-MTase"/>
</dbReference>
<evidence type="ECO:0000313" key="1">
    <source>
        <dbReference type="EMBL" id="KAF2205378.1"/>
    </source>
</evidence>
<dbReference type="EMBL" id="ML993857">
    <property type="protein sequence ID" value="KAF2205378.1"/>
    <property type="molecule type" value="Genomic_DNA"/>
</dbReference>
<dbReference type="PANTHER" id="PTHR12350:SF19">
    <property type="entry name" value="SET DOMAIN-CONTAINING PROTEIN"/>
    <property type="match status" value="1"/>
</dbReference>
<dbReference type="InterPro" id="IPR046341">
    <property type="entry name" value="SET_dom_sf"/>
</dbReference>
<sequence length="190" mass="21351">MAVESTTKTAQNEVPAWVKPDLTRLLRVERGEEGSFTSRSISLVTLPPNAIFARITNPTPSTCAYSSVQASKTLHIELNCDLVYINHSCRPTLIFDMENWEVRVNPQLEGGLKEGDELTFFYPSSEWDMSQAFDCNCKEKECKGRITGAKDIGNEVLKKYWLNKHIEELLQERGDGKKANGTNGTYGTNQ</sequence>
<reference evidence="1" key="1">
    <citation type="journal article" date="2020" name="Stud. Mycol.">
        <title>101 Dothideomycetes genomes: a test case for predicting lifestyles and emergence of pathogens.</title>
        <authorList>
            <person name="Haridas S."/>
            <person name="Albert R."/>
            <person name="Binder M."/>
            <person name="Bloem J."/>
            <person name="Labutti K."/>
            <person name="Salamov A."/>
            <person name="Andreopoulos B."/>
            <person name="Baker S."/>
            <person name="Barry K."/>
            <person name="Bills G."/>
            <person name="Bluhm B."/>
            <person name="Cannon C."/>
            <person name="Castanera R."/>
            <person name="Culley D."/>
            <person name="Daum C."/>
            <person name="Ezra D."/>
            <person name="Gonzalez J."/>
            <person name="Henrissat B."/>
            <person name="Kuo A."/>
            <person name="Liang C."/>
            <person name="Lipzen A."/>
            <person name="Lutzoni F."/>
            <person name="Magnuson J."/>
            <person name="Mondo S."/>
            <person name="Nolan M."/>
            <person name="Ohm R."/>
            <person name="Pangilinan J."/>
            <person name="Park H.-J."/>
            <person name="Ramirez L."/>
            <person name="Alfaro M."/>
            <person name="Sun H."/>
            <person name="Tritt A."/>
            <person name="Yoshinaga Y."/>
            <person name="Zwiers L.-H."/>
            <person name="Turgeon B."/>
            <person name="Goodwin S."/>
            <person name="Spatafora J."/>
            <person name="Crous P."/>
            <person name="Grigoriev I."/>
        </authorList>
    </citation>
    <scope>NUCLEOTIDE SEQUENCE</scope>
    <source>
        <strain evidence="1">ATCC 74209</strain>
    </source>
</reference>
<name>A0A9P4JZH8_9PLEO</name>
<comment type="caution">
    <text evidence="1">The sequence shown here is derived from an EMBL/GenBank/DDBJ whole genome shotgun (WGS) entry which is preliminary data.</text>
</comment>
<gene>
    <name evidence="1" type="ORF">GQ43DRAFT_437097</name>
</gene>
<dbReference type="SUPFAM" id="SSF82199">
    <property type="entry name" value="SET domain"/>
    <property type="match status" value="1"/>
</dbReference>
<proteinExistence type="predicted"/>
<dbReference type="AlphaFoldDB" id="A0A9P4JZH8"/>
<evidence type="ECO:0008006" key="3">
    <source>
        <dbReference type="Google" id="ProtNLM"/>
    </source>
</evidence>
<protein>
    <recommendedName>
        <fullName evidence="3">Post-SET domain-containing protein</fullName>
    </recommendedName>
</protein>
<evidence type="ECO:0000313" key="2">
    <source>
        <dbReference type="Proteomes" id="UP000799536"/>
    </source>
</evidence>
<keyword evidence="2" id="KW-1185">Reference proteome</keyword>
<dbReference type="PANTHER" id="PTHR12350">
    <property type="entry name" value="HISTONE-LYSINE N-METHYLTRANSFERASE-RELATED"/>
    <property type="match status" value="1"/>
</dbReference>
<organism evidence="1 2">
    <name type="scientific">Delitschia confertaspora ATCC 74209</name>
    <dbReference type="NCBI Taxonomy" id="1513339"/>
    <lineage>
        <taxon>Eukaryota</taxon>
        <taxon>Fungi</taxon>
        <taxon>Dikarya</taxon>
        <taxon>Ascomycota</taxon>
        <taxon>Pezizomycotina</taxon>
        <taxon>Dothideomycetes</taxon>
        <taxon>Pleosporomycetidae</taxon>
        <taxon>Pleosporales</taxon>
        <taxon>Delitschiaceae</taxon>
        <taxon>Delitschia</taxon>
    </lineage>
</organism>
<accession>A0A9P4JZH8</accession>